<feature type="compositionally biased region" description="Basic and acidic residues" evidence="9">
    <location>
        <begin position="94"/>
        <end position="115"/>
    </location>
</feature>
<keyword evidence="6" id="KW-1133">Transmembrane helix</keyword>
<keyword evidence="4" id="KW-0812">Transmembrane</keyword>
<evidence type="ECO:0000256" key="5">
    <source>
        <dbReference type="ARBA" id="ARBA00022792"/>
    </source>
</evidence>
<evidence type="ECO:0000313" key="11">
    <source>
        <dbReference type="Proteomes" id="UP001634394"/>
    </source>
</evidence>
<sequence length="115" mass="13594">MASVIEKFWLLTKNRNFRYFLPFMAFIGNGSLGLSEFAKARYSFTGKVNSHTTEEFITLAKKKEFAERRKPLQEQIDEMLHKDNSNWVNIRGPRPGEDSKAMQDEQRRKLQEQQH</sequence>
<evidence type="ECO:0000256" key="2">
    <source>
        <dbReference type="ARBA" id="ARBA00008370"/>
    </source>
</evidence>
<proteinExistence type="inferred from homology"/>
<evidence type="ECO:0000256" key="8">
    <source>
        <dbReference type="ARBA" id="ARBA00023136"/>
    </source>
</evidence>
<dbReference type="AlphaFoldDB" id="A0ABD3WK17"/>
<dbReference type="InterPro" id="IPR020164">
    <property type="entry name" value="Cyt_c_Oxase_assmbl_COX16"/>
</dbReference>
<reference evidence="10 11" key="1">
    <citation type="submission" date="2024-11" db="EMBL/GenBank/DDBJ databases">
        <title>Chromosome-level genome assembly of the freshwater bivalve Anodonta woodiana.</title>
        <authorList>
            <person name="Chen X."/>
        </authorList>
    </citation>
    <scope>NUCLEOTIDE SEQUENCE [LARGE SCALE GENOMIC DNA]</scope>
    <source>
        <strain evidence="10">MN2024</strain>
        <tissue evidence="10">Gills</tissue>
    </source>
</reference>
<evidence type="ECO:0000256" key="9">
    <source>
        <dbReference type="SAM" id="MobiDB-lite"/>
    </source>
</evidence>
<protein>
    <recommendedName>
        <fullName evidence="3">Cytochrome c oxidase assembly protein COX16 homolog, mitochondrial</fullName>
    </recommendedName>
</protein>
<keyword evidence="11" id="KW-1185">Reference proteome</keyword>
<evidence type="ECO:0000256" key="3">
    <source>
        <dbReference type="ARBA" id="ARBA00021814"/>
    </source>
</evidence>
<keyword evidence="7" id="KW-0496">Mitochondrion</keyword>
<dbReference type="Proteomes" id="UP001634394">
    <property type="component" value="Unassembled WGS sequence"/>
</dbReference>
<keyword evidence="8" id="KW-0472">Membrane</keyword>
<comment type="subcellular location">
    <subcellularLocation>
        <location evidence="1">Mitochondrion inner membrane</location>
        <topology evidence="1">Single-pass membrane protein</topology>
    </subcellularLocation>
</comment>
<evidence type="ECO:0000256" key="4">
    <source>
        <dbReference type="ARBA" id="ARBA00022692"/>
    </source>
</evidence>
<evidence type="ECO:0000256" key="6">
    <source>
        <dbReference type="ARBA" id="ARBA00022989"/>
    </source>
</evidence>
<comment type="similarity">
    <text evidence="2">Belongs to the COX16 family.</text>
</comment>
<gene>
    <name evidence="10" type="ORF">ACJMK2_036657</name>
</gene>
<feature type="region of interest" description="Disordered" evidence="9">
    <location>
        <begin position="83"/>
        <end position="115"/>
    </location>
</feature>
<comment type="caution">
    <text evidence="10">The sequence shown here is derived from an EMBL/GenBank/DDBJ whole genome shotgun (WGS) entry which is preliminary data.</text>
</comment>
<dbReference type="Pfam" id="PF14138">
    <property type="entry name" value="COX16"/>
    <property type="match status" value="1"/>
</dbReference>
<dbReference type="GO" id="GO:0005743">
    <property type="term" value="C:mitochondrial inner membrane"/>
    <property type="evidence" value="ECO:0007669"/>
    <property type="project" value="UniProtKB-SubCell"/>
</dbReference>
<name>A0ABD3WK17_SINWO</name>
<accession>A0ABD3WK17</accession>
<evidence type="ECO:0000313" key="10">
    <source>
        <dbReference type="EMBL" id="KAL3873558.1"/>
    </source>
</evidence>
<keyword evidence="5" id="KW-0999">Mitochondrion inner membrane</keyword>
<organism evidence="10 11">
    <name type="scientific">Sinanodonta woodiana</name>
    <name type="common">Chinese pond mussel</name>
    <name type="synonym">Anodonta woodiana</name>
    <dbReference type="NCBI Taxonomy" id="1069815"/>
    <lineage>
        <taxon>Eukaryota</taxon>
        <taxon>Metazoa</taxon>
        <taxon>Spiralia</taxon>
        <taxon>Lophotrochozoa</taxon>
        <taxon>Mollusca</taxon>
        <taxon>Bivalvia</taxon>
        <taxon>Autobranchia</taxon>
        <taxon>Heteroconchia</taxon>
        <taxon>Palaeoheterodonta</taxon>
        <taxon>Unionida</taxon>
        <taxon>Unionoidea</taxon>
        <taxon>Unionidae</taxon>
        <taxon>Unioninae</taxon>
        <taxon>Sinanodonta</taxon>
    </lineage>
</organism>
<evidence type="ECO:0000256" key="1">
    <source>
        <dbReference type="ARBA" id="ARBA00004434"/>
    </source>
</evidence>
<dbReference type="EMBL" id="JBJQND010000006">
    <property type="protein sequence ID" value="KAL3873558.1"/>
    <property type="molecule type" value="Genomic_DNA"/>
</dbReference>
<dbReference type="PANTHER" id="PTHR17130:SF14">
    <property type="entry name" value="CYTOCHROME C OXIDASE ASSEMBLY PROTEIN COX16 HOMOLOG, MITOCHONDRIAL"/>
    <property type="match status" value="1"/>
</dbReference>
<dbReference type="PANTHER" id="PTHR17130">
    <property type="entry name" value="MITOCHONDRIAL OUTER MEMBRANE PROTEIN 25"/>
    <property type="match status" value="1"/>
</dbReference>
<evidence type="ECO:0000256" key="7">
    <source>
        <dbReference type="ARBA" id="ARBA00023128"/>
    </source>
</evidence>